<dbReference type="EMBL" id="GBXM01034867">
    <property type="protein sequence ID" value="JAH73710.1"/>
    <property type="molecule type" value="Transcribed_RNA"/>
</dbReference>
<proteinExistence type="predicted"/>
<dbReference type="EMBL" id="GBXM01037297">
    <property type="protein sequence ID" value="JAH71280.1"/>
    <property type="molecule type" value="Transcribed_RNA"/>
</dbReference>
<reference evidence="1" key="1">
    <citation type="submission" date="2014-11" db="EMBL/GenBank/DDBJ databases">
        <authorList>
            <person name="Amaro Gonzalez C."/>
        </authorList>
    </citation>
    <scope>NUCLEOTIDE SEQUENCE</scope>
</reference>
<accession>A0A0E9V1I1</accession>
<evidence type="ECO:0000313" key="1">
    <source>
        <dbReference type="EMBL" id="JAH71280.1"/>
    </source>
</evidence>
<dbReference type="AlphaFoldDB" id="A0A0E9V1I1"/>
<name>A0A0E9V1I1_ANGAN</name>
<organism evidence="1">
    <name type="scientific">Anguilla anguilla</name>
    <name type="common">European freshwater eel</name>
    <name type="synonym">Muraena anguilla</name>
    <dbReference type="NCBI Taxonomy" id="7936"/>
    <lineage>
        <taxon>Eukaryota</taxon>
        <taxon>Metazoa</taxon>
        <taxon>Chordata</taxon>
        <taxon>Craniata</taxon>
        <taxon>Vertebrata</taxon>
        <taxon>Euteleostomi</taxon>
        <taxon>Actinopterygii</taxon>
        <taxon>Neopterygii</taxon>
        <taxon>Teleostei</taxon>
        <taxon>Anguilliformes</taxon>
        <taxon>Anguillidae</taxon>
        <taxon>Anguilla</taxon>
    </lineage>
</organism>
<reference evidence="1" key="2">
    <citation type="journal article" date="2015" name="Fish Shellfish Immunol.">
        <title>Early steps in the European eel (Anguilla anguilla)-Vibrio vulnificus interaction in the gills: Role of the RtxA13 toxin.</title>
        <authorList>
            <person name="Callol A."/>
            <person name="Pajuelo D."/>
            <person name="Ebbesson L."/>
            <person name="Teles M."/>
            <person name="MacKenzie S."/>
            <person name="Amaro C."/>
        </authorList>
    </citation>
    <scope>NUCLEOTIDE SEQUENCE</scope>
</reference>
<protein>
    <submittedName>
        <fullName evidence="1">Uncharacterized protein</fullName>
    </submittedName>
</protein>
<sequence length="16" mass="1943">MAWNRGCFRAVLKDYL</sequence>